<feature type="region of interest" description="Disordered" evidence="1">
    <location>
        <begin position="52"/>
        <end position="71"/>
    </location>
</feature>
<gene>
    <name evidence="3" type="ORF">B1B09_12810</name>
</gene>
<reference evidence="3 4" key="1">
    <citation type="submission" date="2017-02" db="EMBL/GenBank/DDBJ databases">
        <title>Prevalence of linear plasmids in Cutibacterium acnes isolates obtained from cancerous prostatic tissue.</title>
        <authorList>
            <person name="Davidsson S."/>
            <person name="Bruggemann H."/>
        </authorList>
    </citation>
    <scope>NUCLEOTIDE SEQUENCE [LARGE SCALE GENOMIC DNA]</scope>
    <source>
        <strain evidence="3 4">11-78</strain>
        <plasmid evidence="3 4">p11_78</plasmid>
    </source>
</reference>
<sequence length="71" mass="7663">MSFYQDPADTDRVRGAILHTMTTEGNRNLSQFVNDAVMAKVTELEAKYNHGEPFPAVGARGLPQGGAAANR</sequence>
<geneLocation type="plasmid" evidence="3 4">
    <name>p11_78</name>
</geneLocation>
<comment type="caution">
    <text evidence="3">The sequence shown here is derived from an EMBL/GenBank/DDBJ whole genome shotgun (WGS) entry which is preliminary data.</text>
</comment>
<protein>
    <recommendedName>
        <fullName evidence="2">ParB-like C-terminal domain-containing protein</fullName>
    </recommendedName>
</protein>
<dbReference type="EMBL" id="MVCE01000015">
    <property type="protein sequence ID" value="PGF31236.1"/>
    <property type="molecule type" value="Genomic_DNA"/>
</dbReference>
<dbReference type="Proteomes" id="UP000226191">
    <property type="component" value="Plasmid p11_78"/>
</dbReference>
<name>A0AA44QFM5_CUTAC</name>
<keyword evidence="3" id="KW-0614">Plasmid</keyword>
<dbReference type="Gene3D" id="6.10.180.30">
    <property type="match status" value="1"/>
</dbReference>
<dbReference type="InterPro" id="IPR040851">
    <property type="entry name" value="ParB-like_C"/>
</dbReference>
<organism evidence="3 4">
    <name type="scientific">Cutibacterium acnes</name>
    <name type="common">Propionibacterium acnes</name>
    <dbReference type="NCBI Taxonomy" id="1747"/>
    <lineage>
        <taxon>Bacteria</taxon>
        <taxon>Bacillati</taxon>
        <taxon>Actinomycetota</taxon>
        <taxon>Actinomycetes</taxon>
        <taxon>Propionibacteriales</taxon>
        <taxon>Propionibacteriaceae</taxon>
        <taxon>Cutibacterium</taxon>
    </lineage>
</organism>
<evidence type="ECO:0000313" key="3">
    <source>
        <dbReference type="EMBL" id="PGF31236.1"/>
    </source>
</evidence>
<accession>A0AA44QFM5</accession>
<feature type="domain" description="ParB-like C-terminal" evidence="2">
    <location>
        <begin position="11"/>
        <end position="51"/>
    </location>
</feature>
<dbReference type="Pfam" id="PF18064">
    <property type="entry name" value="CB_ParB_C"/>
    <property type="match status" value="1"/>
</dbReference>
<evidence type="ECO:0000313" key="4">
    <source>
        <dbReference type="Proteomes" id="UP000226191"/>
    </source>
</evidence>
<evidence type="ECO:0000259" key="2">
    <source>
        <dbReference type="Pfam" id="PF18064"/>
    </source>
</evidence>
<proteinExistence type="predicted"/>
<dbReference type="AlphaFoldDB" id="A0AA44QFM5"/>
<evidence type="ECO:0000256" key="1">
    <source>
        <dbReference type="SAM" id="MobiDB-lite"/>
    </source>
</evidence>